<dbReference type="FunFam" id="2.30.29.30:FF:000281">
    <property type="entry name" value="Actin associated protein"/>
    <property type="match status" value="1"/>
</dbReference>
<dbReference type="InterPro" id="IPR000697">
    <property type="entry name" value="WH1/EVH1_dom"/>
</dbReference>
<proteinExistence type="predicted"/>
<dbReference type="GO" id="GO:0030479">
    <property type="term" value="C:actin cortical patch"/>
    <property type="evidence" value="ECO:0007669"/>
    <property type="project" value="UniProtKB-ARBA"/>
</dbReference>
<dbReference type="Gene3D" id="2.30.29.30">
    <property type="entry name" value="Pleckstrin-homology domain (PH domain)/Phosphotyrosine-binding domain (PTB)"/>
    <property type="match status" value="1"/>
</dbReference>
<feature type="compositionally biased region" description="Pro residues" evidence="2">
    <location>
        <begin position="317"/>
        <end position="364"/>
    </location>
</feature>
<dbReference type="GO" id="GO:0045010">
    <property type="term" value="P:actin nucleation"/>
    <property type="evidence" value="ECO:0007669"/>
    <property type="project" value="UniProtKB-ARBA"/>
</dbReference>
<accession>A0A9P1GW86</accession>
<feature type="compositionally biased region" description="Polar residues" evidence="2">
    <location>
        <begin position="376"/>
        <end position="395"/>
    </location>
</feature>
<keyword evidence="5" id="KW-1185">Reference proteome</keyword>
<dbReference type="Proteomes" id="UP000838763">
    <property type="component" value="Unassembled WGS sequence"/>
</dbReference>
<dbReference type="GO" id="GO:0071933">
    <property type="term" value="F:Arp2/3 complex binding"/>
    <property type="evidence" value="ECO:0007669"/>
    <property type="project" value="UniProtKB-ARBA"/>
</dbReference>
<name>A0A9P1GW86_9PEZI</name>
<dbReference type="SMART" id="SM00461">
    <property type="entry name" value="WH1"/>
    <property type="match status" value="1"/>
</dbReference>
<dbReference type="InterPro" id="IPR011993">
    <property type="entry name" value="PH-like_dom_sf"/>
</dbReference>
<feature type="region of interest" description="Disordered" evidence="2">
    <location>
        <begin position="273"/>
        <end position="293"/>
    </location>
</feature>
<dbReference type="Pfam" id="PF00568">
    <property type="entry name" value="WH1"/>
    <property type="match status" value="1"/>
</dbReference>
<evidence type="ECO:0000256" key="1">
    <source>
        <dbReference type="ARBA" id="ARBA00022553"/>
    </source>
</evidence>
<feature type="compositionally biased region" description="Pro residues" evidence="2">
    <location>
        <begin position="241"/>
        <end position="251"/>
    </location>
</feature>
<feature type="compositionally biased region" description="Pro residues" evidence="2">
    <location>
        <begin position="276"/>
        <end position="285"/>
    </location>
</feature>
<evidence type="ECO:0000313" key="5">
    <source>
        <dbReference type="Proteomes" id="UP000838763"/>
    </source>
</evidence>
<feature type="region of interest" description="Disordered" evidence="2">
    <location>
        <begin position="180"/>
        <end position="261"/>
    </location>
</feature>
<dbReference type="OrthoDB" id="8963340at2759"/>
<dbReference type="CDD" id="cd01205">
    <property type="entry name" value="EVH1_WASP-like"/>
    <property type="match status" value="1"/>
</dbReference>
<dbReference type="SUPFAM" id="SSF50729">
    <property type="entry name" value="PH domain-like"/>
    <property type="match status" value="1"/>
</dbReference>
<dbReference type="InterPro" id="IPR033927">
    <property type="entry name" value="WASPfam_EVH1"/>
</dbReference>
<evidence type="ECO:0000259" key="3">
    <source>
        <dbReference type="PROSITE" id="PS50229"/>
    </source>
</evidence>
<comment type="caution">
    <text evidence="4">The sequence shown here is derived from an EMBL/GenBank/DDBJ whole genome shotgun (WGS) entry which is preliminary data.</text>
</comment>
<keyword evidence="1" id="KW-0597">Phosphoprotein</keyword>
<dbReference type="PROSITE" id="PS50229">
    <property type="entry name" value="WH1"/>
    <property type="match status" value="1"/>
</dbReference>
<evidence type="ECO:0000256" key="2">
    <source>
        <dbReference type="SAM" id="MobiDB-lite"/>
    </source>
</evidence>
<feature type="domain" description="WH1" evidence="3">
    <location>
        <begin position="17"/>
        <end position="128"/>
    </location>
</feature>
<sequence length="492" mass="53560">MVSILNEDDKATVKRVVPKQSNKIQAVGVARLYVAYPNRSKWTYTGLQGAVVLANDLVGNTYWLKLVDISPANRGVLWDQEIFDTWTYNQDRTFFHSFEIEDCLAGLSFPRNEGNPFGGNGQPAQKHGLFGLDEFALLNAFDPRWRENFGHDLRSKGLTDDFIKDNQEFIIDFLREEQLAQRQQQSASPAATNGHSRPLHHLQLPRSDPNSPARGLLPVVAYLPPRPFKTSRSRRTSRETPSPPSEPPPLRDPNSTPRQHYPTRASLRTRALLGQYPPPPAPLPLPHGHQRRRSVPLRLHLRYLAAGRPSNSQSRACPPPPPSREPIHAVPPPMSFAPPPLPPKVPASAAPAPPPAPPLPPPSQARPRRAPDLFPATSSAPSPLSQRTTCPSTSAAARPGTSGWRCRAASPPPMPNRDSGYASGVPSLPADSSRSGLLDSIQKAGPHGSGLPPSGVAHAGANGSMADALAAALQKRKEKVSKSDDEDDDDDW</sequence>
<feature type="region of interest" description="Disordered" evidence="2">
    <location>
        <begin position="305"/>
        <end position="492"/>
    </location>
</feature>
<gene>
    <name evidence="4" type="ORF">PPNO1_LOCUS889</name>
</gene>
<dbReference type="EMBL" id="CALLCH030000001">
    <property type="protein sequence ID" value="CAI4211091.1"/>
    <property type="molecule type" value="Genomic_DNA"/>
</dbReference>
<organism evidence="4 5">
    <name type="scientific">Parascedosporium putredinis</name>
    <dbReference type="NCBI Taxonomy" id="1442378"/>
    <lineage>
        <taxon>Eukaryota</taxon>
        <taxon>Fungi</taxon>
        <taxon>Dikarya</taxon>
        <taxon>Ascomycota</taxon>
        <taxon>Pezizomycotina</taxon>
        <taxon>Sordariomycetes</taxon>
        <taxon>Hypocreomycetidae</taxon>
        <taxon>Microascales</taxon>
        <taxon>Microascaceae</taxon>
        <taxon>Parascedosporium</taxon>
    </lineage>
</organism>
<evidence type="ECO:0000313" key="4">
    <source>
        <dbReference type="EMBL" id="CAI4211091.1"/>
    </source>
</evidence>
<protein>
    <recommendedName>
        <fullName evidence="3">WH1 domain-containing protein</fullName>
    </recommendedName>
</protein>
<dbReference type="GO" id="GO:0003779">
    <property type="term" value="F:actin binding"/>
    <property type="evidence" value="ECO:0007669"/>
    <property type="project" value="UniProtKB-ARBA"/>
</dbReference>
<reference evidence="4" key="1">
    <citation type="submission" date="2022-11" db="EMBL/GenBank/DDBJ databases">
        <authorList>
            <person name="Scott C."/>
            <person name="Bruce N."/>
        </authorList>
    </citation>
    <scope>NUCLEOTIDE SEQUENCE</scope>
</reference>
<dbReference type="AlphaFoldDB" id="A0A9P1GW86"/>